<comment type="caution">
    <text evidence="7">The sequence shown here is derived from an EMBL/GenBank/DDBJ whole genome shotgun (WGS) entry which is preliminary data.</text>
</comment>
<proteinExistence type="predicted"/>
<feature type="domain" description="TMEM205-like" evidence="6">
    <location>
        <begin position="25"/>
        <end position="132"/>
    </location>
</feature>
<comment type="subcellular location">
    <subcellularLocation>
        <location evidence="1">Membrane</location>
    </subcellularLocation>
</comment>
<name>G7E3K3_MIXOS</name>
<accession>G7E3K3</accession>
<dbReference type="HOGENOM" id="CLU_094297_0_0_1"/>
<keyword evidence="3 5" id="KW-1133">Transmembrane helix</keyword>
<dbReference type="Proteomes" id="UP000009131">
    <property type="component" value="Unassembled WGS sequence"/>
</dbReference>
<feature type="transmembrane region" description="Helical" evidence="5">
    <location>
        <begin position="61"/>
        <end position="83"/>
    </location>
</feature>
<protein>
    <recommendedName>
        <fullName evidence="6">TMEM205-like domain-containing protein</fullName>
    </recommendedName>
</protein>
<evidence type="ECO:0000256" key="2">
    <source>
        <dbReference type="ARBA" id="ARBA00022692"/>
    </source>
</evidence>
<dbReference type="InterPro" id="IPR025423">
    <property type="entry name" value="TMEM205-like"/>
</dbReference>
<reference evidence="7 8" key="1">
    <citation type="journal article" date="2011" name="J. Gen. Appl. Microbiol.">
        <title>Draft genome sequencing of the enigmatic basidiomycete Mixia osmundae.</title>
        <authorList>
            <person name="Nishida H."/>
            <person name="Nagatsuka Y."/>
            <person name="Sugiyama J."/>
        </authorList>
    </citation>
    <scope>NUCLEOTIDE SEQUENCE [LARGE SCALE GENOMIC DNA]</scope>
    <source>
        <strain evidence="8">CBS 9802 / IAM 14324 / JCM 22182 / KY 12970</strain>
    </source>
</reference>
<evidence type="ECO:0000313" key="8">
    <source>
        <dbReference type="Proteomes" id="UP000009131"/>
    </source>
</evidence>
<keyword evidence="2 5" id="KW-0812">Transmembrane</keyword>
<dbReference type="GO" id="GO:0016020">
    <property type="term" value="C:membrane"/>
    <property type="evidence" value="ECO:0007669"/>
    <property type="project" value="UniProtKB-SubCell"/>
</dbReference>
<dbReference type="EMBL" id="BABT02000119">
    <property type="protein sequence ID" value="GAA97413.1"/>
    <property type="molecule type" value="Genomic_DNA"/>
</dbReference>
<evidence type="ECO:0000256" key="5">
    <source>
        <dbReference type="SAM" id="Phobius"/>
    </source>
</evidence>
<evidence type="ECO:0000313" key="7">
    <source>
        <dbReference type="EMBL" id="GAA97413.1"/>
    </source>
</evidence>
<reference evidence="7 8" key="2">
    <citation type="journal article" date="2012" name="Open Biol.">
        <title>Characteristics of nucleosomes and linker DNA regions on the genome of the basidiomycete Mixia osmundae revealed by mono- and dinucleosome mapping.</title>
        <authorList>
            <person name="Nishida H."/>
            <person name="Kondo S."/>
            <person name="Matsumoto T."/>
            <person name="Suzuki Y."/>
            <person name="Yoshikawa H."/>
            <person name="Taylor T.D."/>
            <person name="Sugiyama J."/>
        </authorList>
    </citation>
    <scope>NUCLEOTIDE SEQUENCE [LARGE SCALE GENOMIC DNA]</scope>
    <source>
        <strain evidence="8">CBS 9802 / IAM 14324 / JCM 22182 / KY 12970</strain>
    </source>
</reference>
<evidence type="ECO:0000256" key="4">
    <source>
        <dbReference type="ARBA" id="ARBA00023136"/>
    </source>
</evidence>
<dbReference type="Pfam" id="PF13664">
    <property type="entry name" value="DUF4149"/>
    <property type="match status" value="1"/>
</dbReference>
<dbReference type="InParanoid" id="G7E3K3"/>
<dbReference type="PANTHER" id="PTHR23241:SF102">
    <property type="entry name" value="LD23009P"/>
    <property type="match status" value="1"/>
</dbReference>
<evidence type="ECO:0000256" key="3">
    <source>
        <dbReference type="ARBA" id="ARBA00022989"/>
    </source>
</evidence>
<organism evidence="7 8">
    <name type="scientific">Mixia osmundae (strain CBS 9802 / IAM 14324 / JCM 22182 / KY 12970)</name>
    <dbReference type="NCBI Taxonomy" id="764103"/>
    <lineage>
        <taxon>Eukaryota</taxon>
        <taxon>Fungi</taxon>
        <taxon>Dikarya</taxon>
        <taxon>Basidiomycota</taxon>
        <taxon>Pucciniomycotina</taxon>
        <taxon>Mixiomycetes</taxon>
        <taxon>Mixiales</taxon>
        <taxon>Mixiaceae</taxon>
        <taxon>Mixia</taxon>
    </lineage>
</organism>
<feature type="transmembrane region" description="Helical" evidence="5">
    <location>
        <begin position="20"/>
        <end position="40"/>
    </location>
</feature>
<dbReference type="RefSeq" id="XP_014568001.1">
    <property type="nucleotide sequence ID" value="XM_014712515.1"/>
</dbReference>
<dbReference type="AlphaFoldDB" id="G7E3K3"/>
<dbReference type="OrthoDB" id="1641132at2759"/>
<dbReference type="InterPro" id="IPR053009">
    <property type="entry name" value="Xanthocillin_Biosynth-Assoc"/>
</dbReference>
<gene>
    <name evidence="7" type="primary">Mo04091</name>
    <name evidence="7" type="ORF">E5Q_04091</name>
</gene>
<evidence type="ECO:0000259" key="6">
    <source>
        <dbReference type="Pfam" id="PF13664"/>
    </source>
</evidence>
<dbReference type="PANTHER" id="PTHR23241">
    <property type="entry name" value="LATE EMBRYOGENESIS ABUNDANT PLANTS LEA-RELATED"/>
    <property type="match status" value="1"/>
</dbReference>
<dbReference type="eggNOG" id="KOG2886">
    <property type="taxonomic scope" value="Eukaryota"/>
</dbReference>
<sequence length="258" mass="28090">MSSYNSVSLRNSLGVFTSAAGIHQLANSYLFGVTVWHTFFNGPIAYKTLPRMQFGNLQSKLFPVYFASASAAAAIALATFIKIHPEIRSSVWSFSRGPTFQAWTIGAGVLLPSLLNWAAIGPWVTGIMFERHRLEKREGKAYTDPEPSEEMKTLNSRFITAHSVSSIVNLVVVIALAWHTAWTGANGRSTASLARGSTHAATVDAQGVPAPHSFEVVRWASAHPPVTGTFRDRSLGGTSSMNSRDSLRKPSILMFAHR</sequence>
<feature type="transmembrane region" description="Helical" evidence="5">
    <location>
        <begin position="103"/>
        <end position="129"/>
    </location>
</feature>
<feature type="transmembrane region" description="Helical" evidence="5">
    <location>
        <begin position="158"/>
        <end position="178"/>
    </location>
</feature>
<evidence type="ECO:0000256" key="1">
    <source>
        <dbReference type="ARBA" id="ARBA00004370"/>
    </source>
</evidence>
<keyword evidence="4 5" id="KW-0472">Membrane</keyword>
<keyword evidence="8" id="KW-1185">Reference proteome</keyword>